<proteinExistence type="predicted"/>
<evidence type="ECO:0000256" key="1">
    <source>
        <dbReference type="SAM" id="SignalP"/>
    </source>
</evidence>
<dbReference type="HOGENOM" id="CLU_172799_0_0_1"/>
<name>D7LQQ3_ARALL</name>
<accession>D7LQQ3</accession>
<keyword evidence="1" id="KW-0732">Signal</keyword>
<reference evidence="3" key="1">
    <citation type="journal article" date="2011" name="Nat. Genet.">
        <title>The Arabidopsis lyrata genome sequence and the basis of rapid genome size change.</title>
        <authorList>
            <person name="Hu T.T."/>
            <person name="Pattyn P."/>
            <person name="Bakker E.G."/>
            <person name="Cao J."/>
            <person name="Cheng J.-F."/>
            <person name="Clark R.M."/>
            <person name="Fahlgren N."/>
            <person name="Fawcett J.A."/>
            <person name="Grimwood J."/>
            <person name="Gundlach H."/>
            <person name="Haberer G."/>
            <person name="Hollister J.D."/>
            <person name="Ossowski S."/>
            <person name="Ottilar R.P."/>
            <person name="Salamov A.A."/>
            <person name="Schneeberger K."/>
            <person name="Spannagl M."/>
            <person name="Wang X."/>
            <person name="Yang L."/>
            <person name="Nasrallah M.E."/>
            <person name="Bergelson J."/>
            <person name="Carrington J.C."/>
            <person name="Gaut B.S."/>
            <person name="Schmutz J."/>
            <person name="Mayer K.F.X."/>
            <person name="Van de Peer Y."/>
            <person name="Grigoriev I.V."/>
            <person name="Nordborg M."/>
            <person name="Weigel D."/>
            <person name="Guo Y.-L."/>
        </authorList>
    </citation>
    <scope>NUCLEOTIDE SEQUENCE [LARGE SCALE GENOMIC DNA]</scope>
    <source>
        <strain evidence="3">cv. MN47</strain>
    </source>
</reference>
<organism evidence="3">
    <name type="scientific">Arabidopsis lyrata subsp. lyrata</name>
    <name type="common">Lyre-leaved rock-cress</name>
    <dbReference type="NCBI Taxonomy" id="81972"/>
    <lineage>
        <taxon>Eukaryota</taxon>
        <taxon>Viridiplantae</taxon>
        <taxon>Streptophyta</taxon>
        <taxon>Embryophyta</taxon>
        <taxon>Tracheophyta</taxon>
        <taxon>Spermatophyta</taxon>
        <taxon>Magnoliopsida</taxon>
        <taxon>eudicotyledons</taxon>
        <taxon>Gunneridae</taxon>
        <taxon>Pentapetalae</taxon>
        <taxon>rosids</taxon>
        <taxon>malvids</taxon>
        <taxon>Brassicales</taxon>
        <taxon>Brassicaceae</taxon>
        <taxon>Camelineae</taxon>
        <taxon>Arabidopsis</taxon>
    </lineage>
</organism>
<dbReference type="Gramene" id="fgenesh1_pm.C_scaffold_5000237">
    <property type="protein sequence ID" value="fgenesh1_pm.C_scaffold_5000237"/>
    <property type="gene ID" value="fgenesh1_pm.C_scaffold_5000237"/>
</dbReference>
<evidence type="ECO:0000313" key="3">
    <source>
        <dbReference type="Proteomes" id="UP000008694"/>
    </source>
</evidence>
<dbReference type="PROSITE" id="PS51257">
    <property type="entry name" value="PROKAR_LIPOPROTEIN"/>
    <property type="match status" value="1"/>
</dbReference>
<dbReference type="Proteomes" id="UP000008694">
    <property type="component" value="Unassembled WGS sequence"/>
</dbReference>
<gene>
    <name evidence="2" type="ORF">ARALYDRAFT_322693</name>
</gene>
<evidence type="ECO:0000313" key="2">
    <source>
        <dbReference type="EMBL" id="EFH51510.1"/>
    </source>
</evidence>
<feature type="chain" id="PRO_5003102222" evidence="1">
    <location>
        <begin position="29"/>
        <end position="120"/>
    </location>
</feature>
<dbReference type="AlphaFoldDB" id="D7LQQ3"/>
<sequence>MASKITIFFLLALVVACTMMMRIPTVDAEVVLPCKTTDDCENLPCSGDECEYLPCSGRPPLCIKGQCKCTASLTHQEKLDNLRKMNDAKTCKQTSDCDPRMRYSCVSGSFICLNGFCTCT</sequence>
<dbReference type="EMBL" id="GL348717">
    <property type="protein sequence ID" value="EFH51510.1"/>
    <property type="molecule type" value="Genomic_DNA"/>
</dbReference>
<feature type="signal peptide" evidence="1">
    <location>
        <begin position="1"/>
        <end position="28"/>
    </location>
</feature>
<keyword evidence="3" id="KW-1185">Reference proteome</keyword>
<protein>
    <submittedName>
        <fullName evidence="2">Uncharacterized protein</fullName>
    </submittedName>
</protein>